<dbReference type="AlphaFoldDB" id="A0A0J8AYN7"/>
<organism evidence="2 3">
    <name type="scientific">Beta vulgaris subsp. vulgaris</name>
    <name type="common">Beet</name>
    <dbReference type="NCBI Taxonomy" id="3555"/>
    <lineage>
        <taxon>Eukaryota</taxon>
        <taxon>Viridiplantae</taxon>
        <taxon>Streptophyta</taxon>
        <taxon>Embryophyta</taxon>
        <taxon>Tracheophyta</taxon>
        <taxon>Spermatophyta</taxon>
        <taxon>Magnoliopsida</taxon>
        <taxon>eudicotyledons</taxon>
        <taxon>Gunneridae</taxon>
        <taxon>Pentapetalae</taxon>
        <taxon>Caryophyllales</taxon>
        <taxon>Chenopodiaceae</taxon>
        <taxon>Betoideae</taxon>
        <taxon>Beta</taxon>
    </lineage>
</organism>
<dbReference type="Gramene" id="KMS93826">
    <property type="protein sequence ID" value="KMS93826"/>
    <property type="gene ID" value="BVRB_027570"/>
</dbReference>
<dbReference type="GO" id="GO:0000724">
    <property type="term" value="P:double-strand break repair via homologous recombination"/>
    <property type="evidence" value="ECO:0007669"/>
    <property type="project" value="TreeGrafter"/>
</dbReference>
<feature type="compositionally biased region" description="Acidic residues" evidence="1">
    <location>
        <begin position="238"/>
        <end position="261"/>
    </location>
</feature>
<dbReference type="GO" id="GO:0005634">
    <property type="term" value="C:nucleus"/>
    <property type="evidence" value="ECO:0007669"/>
    <property type="project" value="TreeGrafter"/>
</dbReference>
<feature type="non-terminal residue" evidence="2">
    <location>
        <position position="275"/>
    </location>
</feature>
<evidence type="ECO:0000313" key="2">
    <source>
        <dbReference type="EMBL" id="KMS93826.1"/>
    </source>
</evidence>
<evidence type="ECO:0008006" key="4">
    <source>
        <dbReference type="Google" id="ProtNLM"/>
    </source>
</evidence>
<keyword evidence="3" id="KW-1185">Reference proteome</keyword>
<dbReference type="EMBL" id="KQ098638">
    <property type="protein sequence ID" value="KMS93826.1"/>
    <property type="molecule type" value="Genomic_DNA"/>
</dbReference>
<name>A0A0J8AYN7_BETVV</name>
<dbReference type="Gene3D" id="3.30.342.10">
    <property type="entry name" value="DNA Polymerase, chain B, domain 1"/>
    <property type="match status" value="1"/>
</dbReference>
<dbReference type="InterPro" id="IPR030559">
    <property type="entry name" value="PolZ_Rev3"/>
</dbReference>
<dbReference type="SUPFAM" id="SSF53098">
    <property type="entry name" value="Ribonuclease H-like"/>
    <property type="match status" value="1"/>
</dbReference>
<accession>A0A0J8AYN7</accession>
<feature type="non-terminal residue" evidence="2">
    <location>
        <position position="1"/>
    </location>
</feature>
<dbReference type="GO" id="GO:0016035">
    <property type="term" value="C:zeta DNA polymerase complex"/>
    <property type="evidence" value="ECO:0007669"/>
    <property type="project" value="InterPro"/>
</dbReference>
<proteinExistence type="predicted"/>
<dbReference type="PANTHER" id="PTHR45812:SF1">
    <property type="entry name" value="DNA POLYMERASE ZETA CATALYTIC SUBUNIT"/>
    <property type="match status" value="1"/>
</dbReference>
<protein>
    <recommendedName>
        <fullName evidence="4">DNA-directed DNA polymerase family B exonuclease domain-containing protein</fullName>
    </recommendedName>
</protein>
<dbReference type="GO" id="GO:0003887">
    <property type="term" value="F:DNA-directed DNA polymerase activity"/>
    <property type="evidence" value="ECO:0007669"/>
    <property type="project" value="TreeGrafter"/>
</dbReference>
<dbReference type="PANTHER" id="PTHR45812">
    <property type="entry name" value="DNA POLYMERASE ZETA CATALYTIC SUBUNIT"/>
    <property type="match status" value="1"/>
</dbReference>
<dbReference type="InterPro" id="IPR012337">
    <property type="entry name" value="RNaseH-like_sf"/>
</dbReference>
<dbReference type="GO" id="GO:0042276">
    <property type="term" value="P:error-prone translesion synthesis"/>
    <property type="evidence" value="ECO:0007669"/>
    <property type="project" value="TreeGrafter"/>
</dbReference>
<dbReference type="Proteomes" id="UP000035740">
    <property type="component" value="Unassembled WGS sequence"/>
</dbReference>
<gene>
    <name evidence="2" type="ORF">BVRB_027570</name>
</gene>
<sequence length="275" mass="30882">WRSSNAAPLYGYHRRRHRQLRINLFDPGVVKQAALLLRSGALCNGHRFAVQHAHLPYPLQFFIEYRLFGMNWMHVSPSGYRFRAPLPSGDVGWTIESVPATIVSQTPRQSNCCLEADIVAGFIRNVKDPLPDGLTVPSLADVWRDLRLSSQAICPLSLDARKQYEYSEIETAYRRRLEALVAKSAELQASQRPSQSQPMMLSYDEDVARRVCTQPSGDLDDLVADLNENRFGTRDVVVAEDDESSDDEEAPEAEPPAESDDQMAGLHDVLIESDV</sequence>
<feature type="region of interest" description="Disordered" evidence="1">
    <location>
        <begin position="233"/>
        <end position="275"/>
    </location>
</feature>
<evidence type="ECO:0000256" key="1">
    <source>
        <dbReference type="SAM" id="MobiDB-lite"/>
    </source>
</evidence>
<evidence type="ECO:0000313" key="3">
    <source>
        <dbReference type="Proteomes" id="UP000035740"/>
    </source>
</evidence>
<dbReference type="OrthoDB" id="2414538at2759"/>
<reference evidence="2 3" key="1">
    <citation type="journal article" date="2014" name="Nature">
        <title>The genome of the recently domesticated crop plant sugar beet (Beta vulgaris).</title>
        <authorList>
            <person name="Dohm J.C."/>
            <person name="Minoche A.E."/>
            <person name="Holtgrawe D."/>
            <person name="Capella-Gutierrez S."/>
            <person name="Zakrzewski F."/>
            <person name="Tafer H."/>
            <person name="Rupp O."/>
            <person name="Sorensen T.R."/>
            <person name="Stracke R."/>
            <person name="Reinhardt R."/>
            <person name="Goesmann A."/>
            <person name="Kraft T."/>
            <person name="Schulz B."/>
            <person name="Stadler P.F."/>
            <person name="Schmidt T."/>
            <person name="Gabaldon T."/>
            <person name="Lehrach H."/>
            <person name="Weisshaar B."/>
            <person name="Himmelbauer H."/>
        </authorList>
    </citation>
    <scope>NUCLEOTIDE SEQUENCE [LARGE SCALE GENOMIC DNA]</scope>
    <source>
        <tissue evidence="2">Taproot</tissue>
    </source>
</reference>